<proteinExistence type="predicted"/>
<dbReference type="Proteomes" id="UP000620124">
    <property type="component" value="Unassembled WGS sequence"/>
</dbReference>
<dbReference type="OrthoDB" id="3042786at2759"/>
<sequence>MSPRITDFPQDVLLELAKELDVADLLGFLSICRIIRVLQFQRMLWLNAIARIKEVEGHPLPVSDGEVLKTLSLGELQCFVRQTNRLMNNFKSDNPRPVRTHTFNKPWEHFGIIFIQGTNLLVTHGIGSVSCWDTPTAQRVGQLEVPNLRVETEQPCMEIKGKAILGGYMAGPVECLVAVYIDYKDRTQISMSYVTSPPTTKSYRLRWSFFVNSCILGFCTDSSIVSWCIDAAADVKEVFSEIIHMPGPMSRFSCLPYEQGLYLFSRGSLATEAAVQKFPLLPNADEGPENLPLTSTLVELPLLYPFASSQRELYETVDAMSFGPTRMLPPDYGIFASTCRTFQWEGRQTSVVHFWPGRPAPGGIEIGQGHFYEHTDPIHATAVGASGRYTLILHRGRYHPGDNSYEGLLHFTPTPTPRTTFRKLDIGDLSPASCERIAFDDSLGLVLVVDLAGKVTVISYA</sequence>
<dbReference type="PROSITE" id="PS50181">
    <property type="entry name" value="FBOX"/>
    <property type="match status" value="1"/>
</dbReference>
<dbReference type="AlphaFoldDB" id="A0A8H7CGD7"/>
<name>A0A8H7CGD7_9AGAR</name>
<feature type="domain" description="F-box" evidence="1">
    <location>
        <begin position="2"/>
        <end position="48"/>
    </location>
</feature>
<keyword evidence="3" id="KW-1185">Reference proteome</keyword>
<comment type="caution">
    <text evidence="2">The sequence shown here is derived from an EMBL/GenBank/DDBJ whole genome shotgun (WGS) entry which is preliminary data.</text>
</comment>
<evidence type="ECO:0000313" key="2">
    <source>
        <dbReference type="EMBL" id="KAF7335381.1"/>
    </source>
</evidence>
<protein>
    <recommendedName>
        <fullName evidence="1">F-box domain-containing protein</fullName>
    </recommendedName>
</protein>
<organism evidence="2 3">
    <name type="scientific">Mycena venus</name>
    <dbReference type="NCBI Taxonomy" id="2733690"/>
    <lineage>
        <taxon>Eukaryota</taxon>
        <taxon>Fungi</taxon>
        <taxon>Dikarya</taxon>
        <taxon>Basidiomycota</taxon>
        <taxon>Agaricomycotina</taxon>
        <taxon>Agaricomycetes</taxon>
        <taxon>Agaricomycetidae</taxon>
        <taxon>Agaricales</taxon>
        <taxon>Marasmiineae</taxon>
        <taxon>Mycenaceae</taxon>
        <taxon>Mycena</taxon>
    </lineage>
</organism>
<dbReference type="EMBL" id="JACAZI010000024">
    <property type="protein sequence ID" value="KAF7335381.1"/>
    <property type="molecule type" value="Genomic_DNA"/>
</dbReference>
<accession>A0A8H7CGD7</accession>
<evidence type="ECO:0000259" key="1">
    <source>
        <dbReference type="PROSITE" id="PS50181"/>
    </source>
</evidence>
<evidence type="ECO:0000313" key="3">
    <source>
        <dbReference type="Proteomes" id="UP000620124"/>
    </source>
</evidence>
<dbReference type="InterPro" id="IPR001810">
    <property type="entry name" value="F-box_dom"/>
</dbReference>
<gene>
    <name evidence="2" type="ORF">MVEN_02190600</name>
</gene>
<reference evidence="2" key="1">
    <citation type="submission" date="2020-05" db="EMBL/GenBank/DDBJ databases">
        <title>Mycena genomes resolve the evolution of fungal bioluminescence.</title>
        <authorList>
            <person name="Tsai I.J."/>
        </authorList>
    </citation>
    <scope>NUCLEOTIDE SEQUENCE</scope>
    <source>
        <strain evidence="2">CCC161011</strain>
    </source>
</reference>